<sequence>MTFGSGKKLPGPSYGSEGVRAPRNSVNAPSEDELLSELSEEKLKEASPKEELVLVEATSAPGFDKLIRKLDVGDRLGLHHSSNLEISHIISYGDLLGICHLHLWTKDTRDGGWHRIGNLMGLPTLILSGDTRHCPAINKGRKAKELQMVALHLGTDQPLRNILTGCARR</sequence>
<organism evidence="2 3">
    <name type="scientific">Carnegiea gigantea</name>
    <dbReference type="NCBI Taxonomy" id="171969"/>
    <lineage>
        <taxon>Eukaryota</taxon>
        <taxon>Viridiplantae</taxon>
        <taxon>Streptophyta</taxon>
        <taxon>Embryophyta</taxon>
        <taxon>Tracheophyta</taxon>
        <taxon>Spermatophyta</taxon>
        <taxon>Magnoliopsida</taxon>
        <taxon>eudicotyledons</taxon>
        <taxon>Gunneridae</taxon>
        <taxon>Pentapetalae</taxon>
        <taxon>Caryophyllales</taxon>
        <taxon>Cactineae</taxon>
        <taxon>Cactaceae</taxon>
        <taxon>Cactoideae</taxon>
        <taxon>Echinocereeae</taxon>
        <taxon>Carnegiea</taxon>
    </lineage>
</organism>
<keyword evidence="3" id="KW-1185">Reference proteome</keyword>
<evidence type="ECO:0000256" key="1">
    <source>
        <dbReference type="SAM" id="MobiDB-lite"/>
    </source>
</evidence>
<dbReference type="Proteomes" id="UP001153076">
    <property type="component" value="Unassembled WGS sequence"/>
</dbReference>
<accession>A0A9Q1GJ39</accession>
<dbReference type="EMBL" id="JAKOGI010003860">
    <property type="protein sequence ID" value="KAJ8420106.1"/>
    <property type="molecule type" value="Genomic_DNA"/>
</dbReference>
<proteinExistence type="predicted"/>
<feature type="region of interest" description="Disordered" evidence="1">
    <location>
        <begin position="1"/>
        <end position="42"/>
    </location>
</feature>
<evidence type="ECO:0000313" key="2">
    <source>
        <dbReference type="EMBL" id="KAJ8420106.1"/>
    </source>
</evidence>
<evidence type="ECO:0000313" key="3">
    <source>
        <dbReference type="Proteomes" id="UP001153076"/>
    </source>
</evidence>
<protein>
    <submittedName>
        <fullName evidence="2">Uncharacterized protein</fullName>
    </submittedName>
</protein>
<name>A0A9Q1GJ39_9CARY</name>
<gene>
    <name evidence="2" type="ORF">Cgig2_011976</name>
</gene>
<reference evidence="2" key="1">
    <citation type="submission" date="2022-04" db="EMBL/GenBank/DDBJ databases">
        <title>Carnegiea gigantea Genome sequencing and assembly v2.</title>
        <authorList>
            <person name="Copetti D."/>
            <person name="Sanderson M.J."/>
            <person name="Burquez A."/>
            <person name="Wojciechowski M.F."/>
        </authorList>
    </citation>
    <scope>NUCLEOTIDE SEQUENCE</scope>
    <source>
        <strain evidence="2">SGP5-SGP5p</strain>
        <tissue evidence="2">Aerial part</tissue>
    </source>
</reference>
<dbReference type="AlphaFoldDB" id="A0A9Q1GJ39"/>
<comment type="caution">
    <text evidence="2">The sequence shown here is derived from an EMBL/GenBank/DDBJ whole genome shotgun (WGS) entry which is preliminary data.</text>
</comment>